<evidence type="ECO:0000256" key="7">
    <source>
        <dbReference type="RuleBase" id="RU363032"/>
    </source>
</evidence>
<keyword evidence="4 7" id="KW-0812">Transmembrane</keyword>
<dbReference type="EMBL" id="LT840184">
    <property type="protein sequence ID" value="SMF65407.1"/>
    <property type="molecule type" value="Genomic_DNA"/>
</dbReference>
<keyword evidence="3" id="KW-1003">Cell membrane</keyword>
<evidence type="ECO:0000256" key="2">
    <source>
        <dbReference type="ARBA" id="ARBA00022448"/>
    </source>
</evidence>
<evidence type="ECO:0000256" key="4">
    <source>
        <dbReference type="ARBA" id="ARBA00022692"/>
    </source>
</evidence>
<dbReference type="Pfam" id="PF00528">
    <property type="entry name" value="BPD_transp_1"/>
    <property type="match status" value="1"/>
</dbReference>
<evidence type="ECO:0000256" key="3">
    <source>
        <dbReference type="ARBA" id="ARBA00022475"/>
    </source>
</evidence>
<keyword evidence="6 7" id="KW-0472">Membrane</keyword>
<keyword evidence="10" id="KW-1185">Reference proteome</keyword>
<organism evidence="9 10">
    <name type="scientific">Paenibacillus uliginis N3/975</name>
    <dbReference type="NCBI Taxonomy" id="1313296"/>
    <lineage>
        <taxon>Bacteria</taxon>
        <taxon>Bacillati</taxon>
        <taxon>Bacillota</taxon>
        <taxon>Bacilli</taxon>
        <taxon>Bacillales</taxon>
        <taxon>Paenibacillaceae</taxon>
        <taxon>Paenibacillus</taxon>
    </lineage>
</organism>
<dbReference type="PANTHER" id="PTHR30465:SF0">
    <property type="entry name" value="OLIGOPEPTIDE TRANSPORT SYSTEM PERMEASE PROTEIN APPB"/>
    <property type="match status" value="1"/>
</dbReference>
<feature type="transmembrane region" description="Helical" evidence="7">
    <location>
        <begin position="90"/>
        <end position="110"/>
    </location>
</feature>
<feature type="transmembrane region" description="Helical" evidence="7">
    <location>
        <begin position="222"/>
        <end position="243"/>
    </location>
</feature>
<feature type="transmembrane region" description="Helical" evidence="7">
    <location>
        <begin position="166"/>
        <end position="189"/>
    </location>
</feature>
<dbReference type="AlphaFoldDB" id="A0A1X7G7L7"/>
<dbReference type="GO" id="GO:0005886">
    <property type="term" value="C:plasma membrane"/>
    <property type="evidence" value="ECO:0007669"/>
    <property type="project" value="UniProtKB-SubCell"/>
</dbReference>
<dbReference type="PROSITE" id="PS50928">
    <property type="entry name" value="ABC_TM1"/>
    <property type="match status" value="1"/>
</dbReference>
<dbReference type="GO" id="GO:0055085">
    <property type="term" value="P:transmembrane transport"/>
    <property type="evidence" value="ECO:0007669"/>
    <property type="project" value="InterPro"/>
</dbReference>
<protein>
    <submittedName>
        <fullName evidence="9">ABC-type dipeptide/oligopeptide/nickel transport system, permease component</fullName>
    </submittedName>
</protein>
<dbReference type="RefSeq" id="WP_208917300.1">
    <property type="nucleotide sequence ID" value="NZ_LT840184.1"/>
</dbReference>
<dbReference type="Gene3D" id="1.10.3720.10">
    <property type="entry name" value="MetI-like"/>
    <property type="match status" value="1"/>
</dbReference>
<feature type="domain" description="ABC transmembrane type-1" evidence="8">
    <location>
        <begin position="86"/>
        <end position="292"/>
    </location>
</feature>
<gene>
    <name evidence="9" type="ORF">SAMN05661091_0162</name>
</gene>
<evidence type="ECO:0000313" key="10">
    <source>
        <dbReference type="Proteomes" id="UP000192940"/>
    </source>
</evidence>
<keyword evidence="5 7" id="KW-1133">Transmembrane helix</keyword>
<name>A0A1X7G7L7_9BACL</name>
<dbReference type="STRING" id="1313296.SAMN05661091_0162"/>
<dbReference type="Proteomes" id="UP000192940">
    <property type="component" value="Chromosome I"/>
</dbReference>
<accession>A0A1X7G7L7</accession>
<proteinExistence type="inferred from homology"/>
<evidence type="ECO:0000256" key="5">
    <source>
        <dbReference type="ARBA" id="ARBA00022989"/>
    </source>
</evidence>
<reference evidence="9 10" key="1">
    <citation type="submission" date="2017-04" db="EMBL/GenBank/DDBJ databases">
        <authorList>
            <person name="Afonso C.L."/>
            <person name="Miller P.J."/>
            <person name="Scott M.A."/>
            <person name="Spackman E."/>
            <person name="Goraichik I."/>
            <person name="Dimitrov K.M."/>
            <person name="Suarez D.L."/>
            <person name="Swayne D.E."/>
        </authorList>
    </citation>
    <scope>NUCLEOTIDE SEQUENCE [LARGE SCALE GENOMIC DNA]</scope>
    <source>
        <strain evidence="9 10">N3/975</strain>
    </source>
</reference>
<evidence type="ECO:0000256" key="6">
    <source>
        <dbReference type="ARBA" id="ARBA00023136"/>
    </source>
</evidence>
<evidence type="ECO:0000259" key="8">
    <source>
        <dbReference type="PROSITE" id="PS50928"/>
    </source>
</evidence>
<feature type="transmembrane region" description="Helical" evidence="7">
    <location>
        <begin position="271"/>
        <end position="291"/>
    </location>
</feature>
<dbReference type="InterPro" id="IPR000515">
    <property type="entry name" value="MetI-like"/>
</dbReference>
<dbReference type="CDD" id="cd06261">
    <property type="entry name" value="TM_PBP2"/>
    <property type="match status" value="1"/>
</dbReference>
<feature type="transmembrane region" description="Helical" evidence="7">
    <location>
        <begin position="122"/>
        <end position="146"/>
    </location>
</feature>
<dbReference type="SUPFAM" id="SSF161098">
    <property type="entry name" value="MetI-like"/>
    <property type="match status" value="1"/>
</dbReference>
<sequence>MRLKTQMLRTLGISLLAFVVIMLIVLFPRKIDLTLDGNLIVATYDASMEQFVANIKQFFVDVFQNQSLGYSRFSGETAGEAVIRAMGKSLAVIGAALVLGFIFGILKGIADYKLSKTRFNILGHWTTWIFQSMPDFFVLLIIQWFIIDHLPFIRFFAPDGWQSFALSSVLVSLYPIVYIASLTSASLAAQEGKLYLLFAKAKGLSNRIILFKHMLRNSMGTLLTQLPTLLVYILSNLLMVEIFRNYPGAAWRLYTAIDYNTYEGTGQDFEAGIIIGITFCIMLLILLVQWISHVAKKYYDPI</sequence>
<feature type="transmembrane region" description="Helical" evidence="7">
    <location>
        <begin position="7"/>
        <end position="27"/>
    </location>
</feature>
<dbReference type="PANTHER" id="PTHR30465">
    <property type="entry name" value="INNER MEMBRANE ABC TRANSPORTER"/>
    <property type="match status" value="1"/>
</dbReference>
<evidence type="ECO:0000256" key="1">
    <source>
        <dbReference type="ARBA" id="ARBA00004651"/>
    </source>
</evidence>
<comment type="similarity">
    <text evidence="7">Belongs to the binding-protein-dependent transport system permease family.</text>
</comment>
<comment type="subcellular location">
    <subcellularLocation>
        <location evidence="1 7">Cell membrane</location>
        <topology evidence="1 7">Multi-pass membrane protein</topology>
    </subcellularLocation>
</comment>
<dbReference type="InterPro" id="IPR035906">
    <property type="entry name" value="MetI-like_sf"/>
</dbReference>
<evidence type="ECO:0000313" key="9">
    <source>
        <dbReference type="EMBL" id="SMF65407.1"/>
    </source>
</evidence>
<keyword evidence="2 7" id="KW-0813">Transport</keyword>